<dbReference type="Pfam" id="PF01381">
    <property type="entry name" value="HTH_3"/>
    <property type="match status" value="1"/>
</dbReference>
<name>A0A7L4YKB1_9ACTN</name>
<dbReference type="GO" id="GO:0003677">
    <property type="term" value="F:DNA binding"/>
    <property type="evidence" value="ECO:0007669"/>
    <property type="project" value="InterPro"/>
</dbReference>
<dbReference type="KEGG" id="eke:EK0264_04165"/>
<dbReference type="Gene3D" id="1.10.260.40">
    <property type="entry name" value="lambda repressor-like DNA-binding domains"/>
    <property type="match status" value="1"/>
</dbReference>
<keyword evidence="3" id="KW-1185">Reference proteome</keyword>
<dbReference type="CDD" id="cd00093">
    <property type="entry name" value="HTH_XRE"/>
    <property type="match status" value="1"/>
</dbReference>
<dbReference type="SMART" id="SM00530">
    <property type="entry name" value="HTH_XRE"/>
    <property type="match status" value="1"/>
</dbReference>
<organism evidence="2 3">
    <name type="scientific">Epidermidibacterium keratini</name>
    <dbReference type="NCBI Taxonomy" id="1891644"/>
    <lineage>
        <taxon>Bacteria</taxon>
        <taxon>Bacillati</taxon>
        <taxon>Actinomycetota</taxon>
        <taxon>Actinomycetes</taxon>
        <taxon>Sporichthyales</taxon>
        <taxon>Sporichthyaceae</taxon>
        <taxon>Epidermidibacterium</taxon>
    </lineage>
</organism>
<gene>
    <name evidence="2" type="ORF">EK0264_04165</name>
</gene>
<dbReference type="InterPro" id="IPR010982">
    <property type="entry name" value="Lambda_DNA-bd_dom_sf"/>
</dbReference>
<dbReference type="SUPFAM" id="SSF47413">
    <property type="entry name" value="lambda repressor-like DNA-binding domains"/>
    <property type="match status" value="1"/>
</dbReference>
<accession>A0A7L4YKB1</accession>
<dbReference type="InterPro" id="IPR001387">
    <property type="entry name" value="Cro/C1-type_HTH"/>
</dbReference>
<dbReference type="AlphaFoldDB" id="A0A7L4YKB1"/>
<dbReference type="OrthoDB" id="4629244at2"/>
<protein>
    <submittedName>
        <fullName evidence="2">Helix-turn-helix domain-containing protein</fullName>
    </submittedName>
</protein>
<evidence type="ECO:0000259" key="1">
    <source>
        <dbReference type="PROSITE" id="PS50943"/>
    </source>
</evidence>
<proteinExistence type="predicted"/>
<feature type="domain" description="HTH cro/C1-type" evidence="1">
    <location>
        <begin position="13"/>
        <end position="67"/>
    </location>
</feature>
<dbReference type="EMBL" id="CP047156">
    <property type="protein sequence ID" value="QHB99559.1"/>
    <property type="molecule type" value="Genomic_DNA"/>
</dbReference>
<dbReference type="InParanoid" id="A0A7L4YKB1"/>
<evidence type="ECO:0000313" key="3">
    <source>
        <dbReference type="Proteomes" id="UP000463857"/>
    </source>
</evidence>
<dbReference type="Proteomes" id="UP000463857">
    <property type="component" value="Chromosome"/>
</dbReference>
<reference evidence="2 3" key="1">
    <citation type="journal article" date="2018" name="Int. J. Syst. Evol. Microbiol.">
        <title>Epidermidibacterium keratini gen. nov., sp. nov., a member of the family Sporichthyaceae, isolated from keratin epidermis.</title>
        <authorList>
            <person name="Lee D.G."/>
            <person name="Trujillo M.E."/>
            <person name="Kang S."/>
            <person name="Nam J.J."/>
            <person name="Kim Y.J."/>
        </authorList>
    </citation>
    <scope>NUCLEOTIDE SEQUENCE [LARGE SCALE GENOMIC DNA]</scope>
    <source>
        <strain evidence="2 3">EPI-7</strain>
    </source>
</reference>
<sequence length="126" mass="13766">MQQSDLTKLADLISRTRRAAGMTRAELARQTGVAGSTITRIEEAQFCPRAETLATIGKVLDIPVSDLFAAADWLQDNELPSFAPYLRTKYRDLPADARQEIEDTFAGIAKKYGYDASGPAPGDDET</sequence>
<dbReference type="PROSITE" id="PS50943">
    <property type="entry name" value="HTH_CROC1"/>
    <property type="match status" value="1"/>
</dbReference>
<dbReference type="RefSeq" id="WP_159543237.1">
    <property type="nucleotide sequence ID" value="NZ_CP047156.1"/>
</dbReference>
<evidence type="ECO:0000313" key="2">
    <source>
        <dbReference type="EMBL" id="QHB99559.1"/>
    </source>
</evidence>